<dbReference type="RefSeq" id="XP_007317421.1">
    <property type="nucleotide sequence ID" value="XM_007317359.1"/>
</dbReference>
<dbReference type="KEGG" id="sla:SERLADRAFT_386985"/>
<dbReference type="AlphaFoldDB" id="F8NUY4"/>
<protein>
    <submittedName>
        <fullName evidence="1">Uncharacterized protein</fullName>
    </submittedName>
</protein>
<dbReference type="GeneID" id="18811247"/>
<dbReference type="Proteomes" id="UP000008064">
    <property type="component" value="Unassembled WGS sequence"/>
</dbReference>
<organism>
    <name type="scientific">Serpula lacrymans var. lacrymans (strain S7.9)</name>
    <name type="common">Dry rot fungus</name>
    <dbReference type="NCBI Taxonomy" id="578457"/>
    <lineage>
        <taxon>Eukaryota</taxon>
        <taxon>Fungi</taxon>
        <taxon>Dikarya</taxon>
        <taxon>Basidiomycota</taxon>
        <taxon>Agaricomycotina</taxon>
        <taxon>Agaricomycetes</taxon>
        <taxon>Agaricomycetidae</taxon>
        <taxon>Boletales</taxon>
        <taxon>Coniophorineae</taxon>
        <taxon>Serpulaceae</taxon>
        <taxon>Serpula</taxon>
    </lineage>
</organism>
<dbReference type="EMBL" id="GL945433">
    <property type="protein sequence ID" value="EGO25299.1"/>
    <property type="molecule type" value="Genomic_DNA"/>
</dbReference>
<evidence type="ECO:0000313" key="1">
    <source>
        <dbReference type="EMBL" id="EGO25299.1"/>
    </source>
</evidence>
<dbReference type="HOGENOM" id="CLU_2759378_0_0_1"/>
<sequence length="70" mass="7917">MPLGANPIVSRTVKRYRDPMIVIRQGLSHKVCRAAFLGPKTHSSWPSTYKWRWRFASTAVAFGSLAPCQQ</sequence>
<accession>F8NUY4</accession>
<reference evidence="1" key="1">
    <citation type="submission" date="2011-04" db="EMBL/GenBank/DDBJ databases">
        <title>Evolution of plant cell wall degrading machinery underlies the functional diversity of forest fungi.</title>
        <authorList>
            <consortium name="US DOE Joint Genome Institute (JGI-PGF)"/>
            <person name="Eastwood D.C."/>
            <person name="Floudas D."/>
            <person name="Binder M."/>
            <person name="Majcherczyk A."/>
            <person name="Schneider P."/>
            <person name="Aerts A."/>
            <person name="Asiegbu F.O."/>
            <person name="Baker S.E."/>
            <person name="Barry K."/>
            <person name="Bendiksby M."/>
            <person name="Blumentritt M."/>
            <person name="Coutinho P.M."/>
            <person name="Cullen D."/>
            <person name="Cullen D."/>
            <person name="Gathman A."/>
            <person name="Goodell B."/>
            <person name="Henrissat B."/>
            <person name="Ihrmark K."/>
            <person name="Kauserud H."/>
            <person name="Kohler A."/>
            <person name="LaButti K."/>
            <person name="Lapidus A."/>
            <person name="Lavin J.L."/>
            <person name="Lee Y.-H."/>
            <person name="Lindquist E."/>
            <person name="Lilly W."/>
            <person name="Lucas S."/>
            <person name="Morin E."/>
            <person name="Murat C."/>
            <person name="Oguiza J.A."/>
            <person name="Park J."/>
            <person name="Pisabarro A.G."/>
            <person name="Riley R."/>
            <person name="Rosling A."/>
            <person name="Salamov A."/>
            <person name="Schmidt O."/>
            <person name="Schmutz J."/>
            <person name="Skrede I."/>
            <person name="Stenlid J."/>
            <person name="Wiebenga A."/>
            <person name="Xie X."/>
            <person name="Kues U."/>
            <person name="Hibbett D.S."/>
            <person name="Hoffmeister D."/>
            <person name="Hogberg N."/>
            <person name="Martin F."/>
            <person name="Grigoriev I.V."/>
            <person name="Watkinson S.C."/>
        </authorList>
    </citation>
    <scope>NUCLEOTIDE SEQUENCE</scope>
    <source>
        <strain evidence="1">S7.9</strain>
    </source>
</reference>
<name>F8NUY4_SERL9</name>
<proteinExistence type="predicted"/>
<gene>
    <name evidence="1" type="ORF">SERLADRAFT_386985</name>
</gene>